<gene>
    <name evidence="1" type="ORF">SAMN05216565_103116</name>
</gene>
<dbReference type="EMBL" id="FNJU01000003">
    <property type="protein sequence ID" value="SDP45194.1"/>
    <property type="molecule type" value="Genomic_DNA"/>
</dbReference>
<organism evidence="1 2">
    <name type="scientific">Litchfieldia salsa</name>
    <dbReference type="NCBI Taxonomy" id="930152"/>
    <lineage>
        <taxon>Bacteria</taxon>
        <taxon>Bacillati</taxon>
        <taxon>Bacillota</taxon>
        <taxon>Bacilli</taxon>
        <taxon>Bacillales</taxon>
        <taxon>Bacillaceae</taxon>
        <taxon>Litchfieldia</taxon>
    </lineage>
</organism>
<proteinExistence type="predicted"/>
<sequence length="83" mass="9669">MDQIFLGEVTNNEYLLKQVKQIPTQSIMKKTQIQALSDYLAKVVHHDEQHIITINDQLPIRLSNDEANQLINELEQIEKTLIE</sequence>
<evidence type="ECO:0000313" key="1">
    <source>
        <dbReference type="EMBL" id="SDP45194.1"/>
    </source>
</evidence>
<accession>A0A1H0SU38</accession>
<dbReference type="STRING" id="930152.SAMN05216565_103116"/>
<dbReference type="RefSeq" id="WP_090851696.1">
    <property type="nucleotide sequence ID" value="NZ_FNJU01000003.1"/>
</dbReference>
<keyword evidence="2" id="KW-1185">Reference proteome</keyword>
<evidence type="ECO:0000313" key="2">
    <source>
        <dbReference type="Proteomes" id="UP000199159"/>
    </source>
</evidence>
<dbReference type="OrthoDB" id="2680434at2"/>
<dbReference type="Proteomes" id="UP000199159">
    <property type="component" value="Unassembled WGS sequence"/>
</dbReference>
<reference evidence="2" key="1">
    <citation type="submission" date="2016-10" db="EMBL/GenBank/DDBJ databases">
        <authorList>
            <person name="Varghese N."/>
            <person name="Submissions S."/>
        </authorList>
    </citation>
    <scope>NUCLEOTIDE SEQUENCE [LARGE SCALE GENOMIC DNA]</scope>
    <source>
        <strain evidence="2">IBRC-M10078</strain>
    </source>
</reference>
<dbReference type="AlphaFoldDB" id="A0A1H0SU38"/>
<name>A0A1H0SU38_9BACI</name>
<protein>
    <submittedName>
        <fullName evidence="1">Uncharacterized protein</fullName>
    </submittedName>
</protein>